<dbReference type="InterPro" id="IPR003661">
    <property type="entry name" value="HisK_dim/P_dom"/>
</dbReference>
<dbReference type="SUPFAM" id="SSF55874">
    <property type="entry name" value="ATPase domain of HSP90 chaperone/DNA topoisomerase II/histidine kinase"/>
    <property type="match status" value="1"/>
</dbReference>
<dbReference type="Proteomes" id="UP000540989">
    <property type="component" value="Unassembled WGS sequence"/>
</dbReference>
<dbReference type="InterPro" id="IPR050736">
    <property type="entry name" value="Sensor_HK_Regulatory"/>
</dbReference>
<dbReference type="InterPro" id="IPR003594">
    <property type="entry name" value="HATPase_dom"/>
</dbReference>
<comment type="caution">
    <text evidence="8">The sequence shown here is derived from an EMBL/GenBank/DDBJ whole genome shotgun (WGS) entry which is preliminary data.</text>
</comment>
<dbReference type="PROSITE" id="PS50109">
    <property type="entry name" value="HIS_KIN"/>
    <property type="match status" value="1"/>
</dbReference>
<protein>
    <recommendedName>
        <fullName evidence="2">histidine kinase</fullName>
        <ecNumber evidence="2">2.7.13.3</ecNumber>
    </recommendedName>
</protein>
<dbReference type="Pfam" id="PF02518">
    <property type="entry name" value="HATPase_c"/>
    <property type="match status" value="1"/>
</dbReference>
<reference evidence="8 9" key="1">
    <citation type="submission" date="2020-08" db="EMBL/GenBank/DDBJ databases">
        <title>Genomic Encyclopedia of Type Strains, Phase IV (KMG-V): Genome sequencing to study the core and pangenomes of soil and plant-associated prokaryotes.</title>
        <authorList>
            <person name="Whitman W."/>
        </authorList>
    </citation>
    <scope>NUCLEOTIDE SEQUENCE [LARGE SCALE GENOMIC DNA]</scope>
    <source>
        <strain evidence="8 9">M8UP14</strain>
    </source>
</reference>
<keyword evidence="9" id="KW-1185">Reference proteome</keyword>
<dbReference type="SMART" id="SM00387">
    <property type="entry name" value="HATPase_c"/>
    <property type="match status" value="1"/>
</dbReference>
<dbReference type="Gene3D" id="3.30.565.10">
    <property type="entry name" value="Histidine kinase-like ATPase, C-terminal domain"/>
    <property type="match status" value="1"/>
</dbReference>
<dbReference type="CDD" id="cd00082">
    <property type="entry name" value="HisKA"/>
    <property type="match status" value="1"/>
</dbReference>
<evidence type="ECO:0000256" key="4">
    <source>
        <dbReference type="ARBA" id="ARBA00022679"/>
    </source>
</evidence>
<keyword evidence="6" id="KW-0902">Two-component regulatory system</keyword>
<dbReference type="AlphaFoldDB" id="A0A7W8E3R5"/>
<dbReference type="Pfam" id="PF00512">
    <property type="entry name" value="HisKA"/>
    <property type="match status" value="1"/>
</dbReference>
<gene>
    <name evidence="8" type="ORF">HDF16_001074</name>
</gene>
<evidence type="ECO:0000256" key="6">
    <source>
        <dbReference type="ARBA" id="ARBA00023012"/>
    </source>
</evidence>
<evidence type="ECO:0000313" key="9">
    <source>
        <dbReference type="Proteomes" id="UP000540989"/>
    </source>
</evidence>
<dbReference type="CDD" id="cd00075">
    <property type="entry name" value="HATPase"/>
    <property type="match status" value="1"/>
</dbReference>
<dbReference type="Gene3D" id="3.30.450.20">
    <property type="entry name" value="PAS domain"/>
    <property type="match status" value="1"/>
</dbReference>
<keyword evidence="3" id="KW-0597">Phosphoprotein</keyword>
<dbReference type="SUPFAM" id="SSF55785">
    <property type="entry name" value="PYP-like sensor domain (PAS domain)"/>
    <property type="match status" value="1"/>
</dbReference>
<evidence type="ECO:0000256" key="5">
    <source>
        <dbReference type="ARBA" id="ARBA00022777"/>
    </source>
</evidence>
<dbReference type="InterPro" id="IPR005467">
    <property type="entry name" value="His_kinase_dom"/>
</dbReference>
<dbReference type="SMART" id="SM00388">
    <property type="entry name" value="HisKA"/>
    <property type="match status" value="1"/>
</dbReference>
<dbReference type="PANTHER" id="PTHR43711">
    <property type="entry name" value="TWO-COMPONENT HISTIDINE KINASE"/>
    <property type="match status" value="1"/>
</dbReference>
<proteinExistence type="predicted"/>
<evidence type="ECO:0000256" key="3">
    <source>
        <dbReference type="ARBA" id="ARBA00022553"/>
    </source>
</evidence>
<feature type="domain" description="Histidine kinase" evidence="7">
    <location>
        <begin position="209"/>
        <end position="419"/>
    </location>
</feature>
<evidence type="ECO:0000259" key="7">
    <source>
        <dbReference type="PROSITE" id="PS50109"/>
    </source>
</evidence>
<evidence type="ECO:0000313" key="8">
    <source>
        <dbReference type="EMBL" id="MBB5056405.1"/>
    </source>
</evidence>
<dbReference type="InterPro" id="IPR035965">
    <property type="entry name" value="PAS-like_dom_sf"/>
</dbReference>
<dbReference type="PRINTS" id="PR00344">
    <property type="entry name" value="BCTRLSENSOR"/>
</dbReference>
<evidence type="ECO:0000256" key="2">
    <source>
        <dbReference type="ARBA" id="ARBA00012438"/>
    </source>
</evidence>
<dbReference type="EC" id="2.7.13.3" evidence="2"/>
<organism evidence="8 9">
    <name type="scientific">Granulicella aggregans</name>
    <dbReference type="NCBI Taxonomy" id="474949"/>
    <lineage>
        <taxon>Bacteria</taxon>
        <taxon>Pseudomonadati</taxon>
        <taxon>Acidobacteriota</taxon>
        <taxon>Terriglobia</taxon>
        <taxon>Terriglobales</taxon>
        <taxon>Acidobacteriaceae</taxon>
        <taxon>Granulicella</taxon>
    </lineage>
</organism>
<keyword evidence="4 8" id="KW-0808">Transferase</keyword>
<evidence type="ECO:0000256" key="1">
    <source>
        <dbReference type="ARBA" id="ARBA00000085"/>
    </source>
</evidence>
<dbReference type="InterPro" id="IPR036097">
    <property type="entry name" value="HisK_dim/P_sf"/>
</dbReference>
<comment type="catalytic activity">
    <reaction evidence="1">
        <text>ATP + protein L-histidine = ADP + protein N-phospho-L-histidine.</text>
        <dbReference type="EC" id="2.7.13.3"/>
    </reaction>
</comment>
<dbReference type="PANTHER" id="PTHR43711:SF1">
    <property type="entry name" value="HISTIDINE KINASE 1"/>
    <property type="match status" value="1"/>
</dbReference>
<dbReference type="SUPFAM" id="SSF47384">
    <property type="entry name" value="Homodimeric domain of signal transducing histidine kinase"/>
    <property type="match status" value="1"/>
</dbReference>
<sequence length="419" mass="45179">METLSHLLPINNSTIAAHPDAGLLAEAFAKFISASTRLESSYGQLQLEVTFLSRELADRNSALKASLAENERVHGALQQIVDSMPCGVLVVEEDGSVSVINPEGRRLLDLPQATMKHLDAISIASGIDLSGFLSEQVSGDEEREFCKSTLNSRRWLAVRERHLLHGTEGSYRAQRQAILILRDITLQKQAEEERERSRKATALAEVATTLAHEIRNPLASLELFTGLIEAGGEDTSEWISHLHAGIRSLAATVSNVLSFHGREVPSLSPLDLNASIRSSVEFARPIAQQVGISLAFDAEDAGLWINGNPSALQQIVLNMVCNSLRHTQMGGNVWVTVRRNHGAVKGGHDTAVIEFSDTGCGIAAEHLQDIFKAGFSISGDSSGLGLAVCSQIVKQHGGTIRVTSLRGTGTTFFVEIPAL</sequence>
<dbReference type="GO" id="GO:0000155">
    <property type="term" value="F:phosphorelay sensor kinase activity"/>
    <property type="evidence" value="ECO:0007669"/>
    <property type="project" value="InterPro"/>
</dbReference>
<name>A0A7W8E3R5_9BACT</name>
<dbReference type="InterPro" id="IPR004358">
    <property type="entry name" value="Sig_transdc_His_kin-like_C"/>
</dbReference>
<dbReference type="Gene3D" id="1.10.287.130">
    <property type="match status" value="1"/>
</dbReference>
<accession>A0A7W8E3R5</accession>
<dbReference type="EMBL" id="JACHIP010000001">
    <property type="protein sequence ID" value="MBB5056405.1"/>
    <property type="molecule type" value="Genomic_DNA"/>
</dbReference>
<keyword evidence="5 8" id="KW-0418">Kinase</keyword>
<dbReference type="InterPro" id="IPR036890">
    <property type="entry name" value="HATPase_C_sf"/>
</dbReference>